<feature type="domain" description="At1g61320/AtMIF1 LRR" evidence="1">
    <location>
        <begin position="19"/>
        <end position="195"/>
    </location>
</feature>
<evidence type="ECO:0000259" key="1">
    <source>
        <dbReference type="Pfam" id="PF23622"/>
    </source>
</evidence>
<dbReference type="Pfam" id="PF23622">
    <property type="entry name" value="LRR_At1g61320_AtMIF1"/>
    <property type="match status" value="1"/>
</dbReference>
<gene>
    <name evidence="2" type="ORF">NCGR_LOCUS949</name>
</gene>
<evidence type="ECO:0000313" key="2">
    <source>
        <dbReference type="EMBL" id="CAD6202711.1"/>
    </source>
</evidence>
<dbReference type="SUPFAM" id="SSF52047">
    <property type="entry name" value="RNI-like"/>
    <property type="match status" value="1"/>
</dbReference>
<dbReference type="PANTHER" id="PTHR34709">
    <property type="entry name" value="OS10G0396666 PROTEIN"/>
    <property type="match status" value="1"/>
</dbReference>
<dbReference type="Gene3D" id="3.80.10.10">
    <property type="entry name" value="Ribonuclease Inhibitor"/>
    <property type="match status" value="1"/>
</dbReference>
<dbReference type="InterPro" id="IPR032675">
    <property type="entry name" value="LRR_dom_sf"/>
</dbReference>
<dbReference type="InterPro" id="IPR055357">
    <property type="entry name" value="LRR_At1g61320_AtMIF1"/>
</dbReference>
<dbReference type="Proteomes" id="UP000604825">
    <property type="component" value="Unassembled WGS sequence"/>
</dbReference>
<name>A0A811MBY2_9POAL</name>
<dbReference type="OrthoDB" id="692688at2759"/>
<dbReference type="InterPro" id="IPR055312">
    <property type="entry name" value="FBL15-like"/>
</dbReference>
<dbReference type="PANTHER" id="PTHR34709:SF79">
    <property type="entry name" value="F-BOX DOMAIN-CONTAINING PROTEIN"/>
    <property type="match status" value="1"/>
</dbReference>
<accession>A0A811MBY2</accession>
<organism evidence="2 3">
    <name type="scientific">Miscanthus lutarioriparius</name>
    <dbReference type="NCBI Taxonomy" id="422564"/>
    <lineage>
        <taxon>Eukaryota</taxon>
        <taxon>Viridiplantae</taxon>
        <taxon>Streptophyta</taxon>
        <taxon>Embryophyta</taxon>
        <taxon>Tracheophyta</taxon>
        <taxon>Spermatophyta</taxon>
        <taxon>Magnoliopsida</taxon>
        <taxon>Liliopsida</taxon>
        <taxon>Poales</taxon>
        <taxon>Poaceae</taxon>
        <taxon>PACMAD clade</taxon>
        <taxon>Panicoideae</taxon>
        <taxon>Andropogonodae</taxon>
        <taxon>Andropogoneae</taxon>
        <taxon>Saccharinae</taxon>
        <taxon>Miscanthus</taxon>
    </lineage>
</organism>
<keyword evidence="3" id="KW-1185">Reference proteome</keyword>
<comment type="caution">
    <text evidence="2">The sequence shown here is derived from an EMBL/GenBank/DDBJ whole genome shotgun (WGS) entry which is preliminary data.</text>
</comment>
<protein>
    <recommendedName>
        <fullName evidence="1">At1g61320/AtMIF1 LRR domain-containing protein</fullName>
    </recommendedName>
</protein>
<dbReference type="AlphaFoldDB" id="A0A811MBY2"/>
<dbReference type="EMBL" id="CAJGYO010000001">
    <property type="protein sequence ID" value="CAD6202711.1"/>
    <property type="molecule type" value="Genomic_DNA"/>
</dbReference>
<evidence type="ECO:0000313" key="3">
    <source>
        <dbReference type="Proteomes" id="UP000604825"/>
    </source>
</evidence>
<reference evidence="2" key="1">
    <citation type="submission" date="2020-10" db="EMBL/GenBank/DDBJ databases">
        <authorList>
            <person name="Han B."/>
            <person name="Lu T."/>
            <person name="Zhao Q."/>
            <person name="Huang X."/>
            <person name="Zhao Y."/>
        </authorList>
    </citation>
    <scope>NUCLEOTIDE SEQUENCE</scope>
</reference>
<proteinExistence type="predicted"/>
<sequence>MAARVDLCAATGAIGHPRSLNISMSRCSLVDISQEKVNEWLRYAMQCVVKSFRLDLPNPRHSMFRPWPPLRVDGPAVVLPDRGRMASIEMFLPSCYSFQLPVAASAKYEALTDLMLCSASSFDGESSAGGGRTLGDFVSSSCCPRLRKLEISSIKGLAQLAICSQTLERFELESANDLRVLDVTAPNLRVLELHDCCFGDESNNKIRIVSSRLQEIRIRHESRHRRPYLVIHNLTSVCRLDLELNMHGQYYVRSTDVGFWLLEKCPSVEHVRVWLDHLRSPPSSVIEGDTIADLTLEGVAPFASVRSMDMTVRAHQFQDYQLVPSIFALLLRCPRLRSLRINIKDDTASWARSWTCSFCDEHQYSWTDHRSISLESLEDVEITGFRGADEDMDLVRLLFASSTNSIKSMTLDNITKTCGPGTVSLKWMTADQDGNGTETIHQKLMNIPTVDRGRWHFGETIYTWTSYATENTTPVNGDDANSANSA</sequence>